<dbReference type="PANTHER" id="PTHR39173:SF1">
    <property type="entry name" value="ACETYLTRANSFERASE"/>
    <property type="match status" value="1"/>
</dbReference>
<keyword evidence="3" id="KW-1185">Reference proteome</keyword>
<dbReference type="RefSeq" id="WP_076113243.1">
    <property type="nucleotide sequence ID" value="NZ_MPTB01000038.1"/>
</dbReference>
<dbReference type="InterPro" id="IPR000182">
    <property type="entry name" value="GNAT_dom"/>
</dbReference>
<organism evidence="2 3">
    <name type="scientific">Paenibacillus borealis</name>
    <dbReference type="NCBI Taxonomy" id="160799"/>
    <lineage>
        <taxon>Bacteria</taxon>
        <taxon>Bacillati</taxon>
        <taxon>Bacillota</taxon>
        <taxon>Bacilli</taxon>
        <taxon>Bacillales</taxon>
        <taxon>Paenibacillaceae</taxon>
        <taxon>Paenibacillus</taxon>
    </lineage>
</organism>
<dbReference type="SUPFAM" id="SSF55729">
    <property type="entry name" value="Acyl-CoA N-acyltransferases (Nat)"/>
    <property type="match status" value="1"/>
</dbReference>
<dbReference type="PANTHER" id="PTHR39173">
    <property type="entry name" value="ACETYLTRANSFERASE"/>
    <property type="match status" value="1"/>
</dbReference>
<protein>
    <submittedName>
        <fullName evidence="2">GNAT family N-acetyltransferase</fullName>
    </submittedName>
</protein>
<evidence type="ECO:0000313" key="3">
    <source>
        <dbReference type="Proteomes" id="UP000187412"/>
    </source>
</evidence>
<feature type="domain" description="N-acetyltransferase" evidence="1">
    <location>
        <begin position="34"/>
        <end position="173"/>
    </location>
</feature>
<evidence type="ECO:0000313" key="2">
    <source>
        <dbReference type="EMBL" id="OMD42802.1"/>
    </source>
</evidence>
<name>A0ABX3H4T6_PAEBO</name>
<dbReference type="Proteomes" id="UP000187412">
    <property type="component" value="Unassembled WGS sequence"/>
</dbReference>
<reference evidence="2 3" key="1">
    <citation type="submission" date="2016-10" db="EMBL/GenBank/DDBJ databases">
        <title>Paenibacillus species isolates.</title>
        <authorList>
            <person name="Beno S.M."/>
        </authorList>
    </citation>
    <scope>NUCLEOTIDE SEQUENCE [LARGE SCALE GENOMIC DNA]</scope>
    <source>
        <strain evidence="2 3">FSL H7-0744</strain>
    </source>
</reference>
<dbReference type="EMBL" id="MPTB01000038">
    <property type="protein sequence ID" value="OMD42802.1"/>
    <property type="molecule type" value="Genomic_DNA"/>
</dbReference>
<gene>
    <name evidence="2" type="ORF">BSK56_25005</name>
</gene>
<dbReference type="PROSITE" id="PS51186">
    <property type="entry name" value="GNAT"/>
    <property type="match status" value="1"/>
</dbReference>
<dbReference type="CDD" id="cd04301">
    <property type="entry name" value="NAT_SF"/>
    <property type="match status" value="1"/>
</dbReference>
<sequence length="174" mass="19373">MHNQVTLAEPTVELAPQYLAFYEEWLAGGEMFVPWVIGIDPTDFAAMVRYLQDNADGVNLKEGWVPSSTYWLVNADSKVVGAVNIRHRLTEKLLQSGGHIGYGILHSERRKGLATELLRQALLKAGGLGITKALVVCDDSNIASERTIRRNGGLEDSSYIEEDGNVIRRFWIET</sequence>
<dbReference type="Pfam" id="PF13302">
    <property type="entry name" value="Acetyltransf_3"/>
    <property type="match status" value="1"/>
</dbReference>
<comment type="caution">
    <text evidence="2">The sequence shown here is derived from an EMBL/GenBank/DDBJ whole genome shotgun (WGS) entry which is preliminary data.</text>
</comment>
<accession>A0ABX3H4T6</accession>
<proteinExistence type="predicted"/>
<dbReference type="Gene3D" id="3.40.630.30">
    <property type="match status" value="1"/>
</dbReference>
<dbReference type="InterPro" id="IPR016181">
    <property type="entry name" value="Acyl_CoA_acyltransferase"/>
</dbReference>
<evidence type="ECO:0000259" key="1">
    <source>
        <dbReference type="PROSITE" id="PS51186"/>
    </source>
</evidence>